<proteinExistence type="predicted"/>
<dbReference type="PANTHER" id="PTHR34069">
    <property type="entry name" value="3-OXOACYL-[ACYL-CARRIER-PROTEIN] SYNTHASE 3"/>
    <property type="match status" value="1"/>
</dbReference>
<dbReference type="EMBL" id="BNAV01000008">
    <property type="protein sequence ID" value="GHF69666.1"/>
    <property type="molecule type" value="Genomic_DNA"/>
</dbReference>
<gene>
    <name evidence="1" type="ORF">GCM10017566_49200</name>
</gene>
<dbReference type="GO" id="GO:0044550">
    <property type="term" value="P:secondary metabolite biosynthetic process"/>
    <property type="evidence" value="ECO:0007669"/>
    <property type="project" value="TreeGrafter"/>
</dbReference>
<evidence type="ECO:0008006" key="3">
    <source>
        <dbReference type="Google" id="ProtNLM"/>
    </source>
</evidence>
<dbReference type="InterPro" id="IPR016039">
    <property type="entry name" value="Thiolase-like"/>
</dbReference>
<name>A0A8H9J126_9PSEU</name>
<organism evidence="1 2">
    <name type="scientific">Amycolatopsis bartoniae</name>
    <dbReference type="NCBI Taxonomy" id="941986"/>
    <lineage>
        <taxon>Bacteria</taxon>
        <taxon>Bacillati</taxon>
        <taxon>Actinomycetota</taxon>
        <taxon>Actinomycetes</taxon>
        <taxon>Pseudonocardiales</taxon>
        <taxon>Pseudonocardiaceae</taxon>
        <taxon>Amycolatopsis</taxon>
    </lineage>
</organism>
<sequence>MRVEGRLRIAAAHAVVPERRQPVTAALERGVVTPAQARESSVDSLPVAERGDTAESLALDAARAALARSGVPAKDVALLVHSWMAETPSDWKLAPRLARSLGATEAVAFGVRQMCNGGAMGLQLAVSQLLLEPRMTGALVLTSDALGEQSVRRWQLGEAGAPLGDAATALVLSRDRGPFSVRGIASRSCTEQELTFPELNPILAGPSAAEAGASGAFSGELVFRLRKRVRQAVQDVCADADLRPKDPRLRTVLLPRVDAKLANMLTDGVLPLDRSTEVVHLAGKTGHLFAGDLAANLADLWTDRPAPGEYALVVNIGGGFTATCLLVRVEDEDRDER</sequence>
<reference evidence="1" key="2">
    <citation type="submission" date="2020-09" db="EMBL/GenBank/DDBJ databases">
        <authorList>
            <person name="Sun Q."/>
            <person name="Zhou Y."/>
        </authorList>
    </citation>
    <scope>NUCLEOTIDE SEQUENCE</scope>
    <source>
        <strain evidence="1">CGMCC 4.7679</strain>
    </source>
</reference>
<dbReference type="AlphaFoldDB" id="A0A8H9J126"/>
<keyword evidence="2" id="KW-1185">Reference proteome</keyword>
<dbReference type="PANTHER" id="PTHR34069:SF2">
    <property type="entry name" value="BETA-KETOACYL-[ACYL-CARRIER-PROTEIN] SYNTHASE III"/>
    <property type="match status" value="1"/>
</dbReference>
<comment type="caution">
    <text evidence="1">The sequence shown here is derived from an EMBL/GenBank/DDBJ whole genome shotgun (WGS) entry which is preliminary data.</text>
</comment>
<evidence type="ECO:0000313" key="2">
    <source>
        <dbReference type="Proteomes" id="UP000658656"/>
    </source>
</evidence>
<reference evidence="1" key="1">
    <citation type="journal article" date="2014" name="Int. J. Syst. Evol. Microbiol.">
        <title>Complete genome sequence of Corynebacterium casei LMG S-19264T (=DSM 44701T), isolated from a smear-ripened cheese.</title>
        <authorList>
            <consortium name="US DOE Joint Genome Institute (JGI-PGF)"/>
            <person name="Walter F."/>
            <person name="Albersmeier A."/>
            <person name="Kalinowski J."/>
            <person name="Ruckert C."/>
        </authorList>
    </citation>
    <scope>NUCLEOTIDE SEQUENCE</scope>
    <source>
        <strain evidence="1">CGMCC 4.7679</strain>
    </source>
</reference>
<dbReference type="Proteomes" id="UP000658656">
    <property type="component" value="Unassembled WGS sequence"/>
</dbReference>
<dbReference type="RefSeq" id="WP_183176879.1">
    <property type="nucleotide sequence ID" value="NZ_BNAV01000008.1"/>
</dbReference>
<protein>
    <recommendedName>
        <fullName evidence="3">3-oxoacyl-ACP synthase</fullName>
    </recommendedName>
</protein>
<dbReference type="Gene3D" id="3.40.47.10">
    <property type="match status" value="2"/>
</dbReference>
<accession>A0A8H9J126</accession>
<evidence type="ECO:0000313" key="1">
    <source>
        <dbReference type="EMBL" id="GHF69666.1"/>
    </source>
</evidence>
<dbReference type="GO" id="GO:0016746">
    <property type="term" value="F:acyltransferase activity"/>
    <property type="evidence" value="ECO:0007669"/>
    <property type="project" value="UniProtKB-KW"/>
</dbReference>
<dbReference type="SUPFAM" id="SSF53901">
    <property type="entry name" value="Thiolase-like"/>
    <property type="match status" value="1"/>
</dbReference>